<keyword evidence="7 9" id="KW-0665">Pyrimidine biosynthesis</keyword>
<organism evidence="11 12">
    <name type="scientific">Dethiosulfovibrio marinus</name>
    <dbReference type="NCBI Taxonomy" id="133532"/>
    <lineage>
        <taxon>Bacteria</taxon>
        <taxon>Thermotogati</taxon>
        <taxon>Synergistota</taxon>
        <taxon>Synergistia</taxon>
        <taxon>Synergistales</taxon>
        <taxon>Dethiosulfovibrionaceae</taxon>
        <taxon>Dethiosulfovibrio</taxon>
    </lineage>
</organism>
<evidence type="ECO:0000313" key="11">
    <source>
        <dbReference type="EMBL" id="MCF4141980.1"/>
    </source>
</evidence>
<comment type="subcellular location">
    <subcellularLocation>
        <location evidence="1 9">Cytoplasm</location>
    </subcellularLocation>
</comment>
<feature type="active site" description="Nucleophile" evidence="9">
    <location>
        <position position="131"/>
    </location>
</feature>
<evidence type="ECO:0000256" key="9">
    <source>
        <dbReference type="HAMAP-Rule" id="MF_00224"/>
    </source>
</evidence>
<dbReference type="Gene3D" id="3.20.20.70">
    <property type="entry name" value="Aldolase class I"/>
    <property type="match status" value="1"/>
</dbReference>
<keyword evidence="6 9" id="KW-0288">FMN</keyword>
<feature type="binding site" evidence="9">
    <location>
        <position position="128"/>
    </location>
    <ligand>
        <name>FMN</name>
        <dbReference type="ChEBI" id="CHEBI:58210"/>
    </ligand>
</feature>
<name>A0ABS9EQ11_9BACT</name>
<feature type="binding site" evidence="9">
    <location>
        <begin position="193"/>
        <end position="194"/>
    </location>
    <ligand>
        <name>substrate</name>
    </ligand>
</feature>
<comment type="cofactor">
    <cofactor evidence="9">
        <name>FMN</name>
        <dbReference type="ChEBI" id="CHEBI:58210"/>
    </cofactor>
    <text evidence="9">Binds 1 FMN per subunit.</text>
</comment>
<feature type="binding site" evidence="9">
    <location>
        <position position="218"/>
    </location>
    <ligand>
        <name>FMN</name>
        <dbReference type="ChEBI" id="CHEBI:58210"/>
    </ligand>
</feature>
<evidence type="ECO:0000313" key="12">
    <source>
        <dbReference type="Proteomes" id="UP001200430"/>
    </source>
</evidence>
<dbReference type="PIRSF" id="PIRSF000164">
    <property type="entry name" value="DHO_oxidase"/>
    <property type="match status" value="1"/>
</dbReference>
<feature type="binding site" evidence="9">
    <location>
        <position position="128"/>
    </location>
    <ligand>
        <name>substrate</name>
    </ligand>
</feature>
<feature type="binding site" evidence="9">
    <location>
        <begin position="45"/>
        <end position="46"/>
    </location>
    <ligand>
        <name>FMN</name>
        <dbReference type="ChEBI" id="CHEBI:58210"/>
    </ligand>
</feature>
<evidence type="ECO:0000256" key="4">
    <source>
        <dbReference type="ARBA" id="ARBA00022490"/>
    </source>
</evidence>
<feature type="binding site" evidence="9">
    <location>
        <position position="99"/>
    </location>
    <ligand>
        <name>FMN</name>
        <dbReference type="ChEBI" id="CHEBI:58210"/>
    </ligand>
</feature>
<evidence type="ECO:0000256" key="3">
    <source>
        <dbReference type="ARBA" id="ARBA00008008"/>
    </source>
</evidence>
<comment type="similarity">
    <text evidence="3 9">Belongs to the dihydroorotate dehydrogenase family. Type 1 subfamily.</text>
</comment>
<feature type="binding site" evidence="9">
    <location>
        <begin position="244"/>
        <end position="245"/>
    </location>
    <ligand>
        <name>FMN</name>
        <dbReference type="ChEBI" id="CHEBI:58210"/>
    </ligand>
</feature>
<dbReference type="GO" id="GO:0004589">
    <property type="term" value="F:dihydroorotate dehydrogenase (NAD+) activity"/>
    <property type="evidence" value="ECO:0007669"/>
    <property type="project" value="UniProtKB-EC"/>
</dbReference>
<evidence type="ECO:0000259" key="10">
    <source>
        <dbReference type="Pfam" id="PF01180"/>
    </source>
</evidence>
<comment type="caution">
    <text evidence="11">The sequence shown here is derived from an EMBL/GenBank/DDBJ whole genome shotgun (WGS) entry which is preliminary data.</text>
</comment>
<dbReference type="HAMAP" id="MF_00224">
    <property type="entry name" value="DHO_dh_type1"/>
    <property type="match status" value="1"/>
</dbReference>
<feature type="binding site" evidence="9">
    <location>
        <position position="45"/>
    </location>
    <ligand>
        <name>substrate</name>
    </ligand>
</feature>
<sequence length="304" mass="32647">MLDLSVNIGSVPLRSPVIIASGTWGYDESLWRDDLLRHVGAVCSKAITESPKDGNPGHRIWETPCGLLNSIGLQNTGIDDFVDEKVPKLKSYGVPIIANVSMEDERGLARMVERLMEVADCVAAIELNVSCPNVDKGCMSWGVSPVLTSQAVSMVREVWRGPLWVKMTPQAPDPEGVARAAEDSGADALVVANTWLGMAIDVDGRKAVFDRVVAGFSGPAVFPMALRLVWQVSSAVSIPVIGCGGVSSGRDLLAMIMAGATAIELGTGMFRDIRLPENILREVKAYMTEEKVEELRSLVGVAKK</sequence>
<keyword evidence="4 9" id="KW-0963">Cytoplasm</keyword>
<dbReference type="CDD" id="cd04740">
    <property type="entry name" value="DHOD_1B_like"/>
    <property type="match status" value="1"/>
</dbReference>
<dbReference type="InterPro" id="IPR050074">
    <property type="entry name" value="DHO_dehydrogenase"/>
</dbReference>
<dbReference type="EMBL" id="JAKGUD010000003">
    <property type="protein sequence ID" value="MCF4141980.1"/>
    <property type="molecule type" value="Genomic_DNA"/>
</dbReference>
<feature type="binding site" evidence="9">
    <location>
        <begin position="266"/>
        <end position="267"/>
    </location>
    <ligand>
        <name>FMN</name>
        <dbReference type="ChEBI" id="CHEBI:58210"/>
    </ligand>
</feature>
<feature type="binding site" evidence="9">
    <location>
        <position position="21"/>
    </location>
    <ligand>
        <name>FMN</name>
        <dbReference type="ChEBI" id="CHEBI:58210"/>
    </ligand>
</feature>
<keyword evidence="12" id="KW-1185">Reference proteome</keyword>
<dbReference type="SUPFAM" id="SSF51395">
    <property type="entry name" value="FMN-linked oxidoreductases"/>
    <property type="match status" value="1"/>
</dbReference>
<dbReference type="Proteomes" id="UP001200430">
    <property type="component" value="Unassembled WGS sequence"/>
</dbReference>
<dbReference type="PANTHER" id="PTHR48109">
    <property type="entry name" value="DIHYDROOROTATE DEHYDROGENASE (QUINONE), MITOCHONDRIAL-RELATED"/>
    <property type="match status" value="1"/>
</dbReference>
<evidence type="ECO:0000256" key="6">
    <source>
        <dbReference type="ARBA" id="ARBA00022643"/>
    </source>
</evidence>
<protein>
    <recommendedName>
        <fullName evidence="9">Dihydroorotate dehydrogenase</fullName>
        <shortName evidence="9">DHOD</shortName>
        <shortName evidence="9">DHODase</shortName>
        <shortName evidence="9">DHOdehase</shortName>
        <ecNumber evidence="9">1.3.-.-</ecNumber>
    </recommendedName>
</protein>
<dbReference type="InterPro" id="IPR013785">
    <property type="entry name" value="Aldolase_TIM"/>
</dbReference>
<evidence type="ECO:0000256" key="8">
    <source>
        <dbReference type="ARBA" id="ARBA00023002"/>
    </source>
</evidence>
<feature type="binding site" evidence="9">
    <location>
        <position position="166"/>
    </location>
    <ligand>
        <name>FMN</name>
        <dbReference type="ChEBI" id="CHEBI:58210"/>
    </ligand>
</feature>
<evidence type="ECO:0000256" key="7">
    <source>
        <dbReference type="ARBA" id="ARBA00022975"/>
    </source>
</evidence>
<reference evidence="11 12" key="1">
    <citation type="submission" date="2022-01" db="EMBL/GenBank/DDBJ databases">
        <title>Dethiosulfovibrio faecalis sp. nov., a novel proteolytic, non-sulfur-reducing bacterium isolated from a marine aquaculture solid waste bioreactor.</title>
        <authorList>
            <person name="Grabowski S."/>
            <person name="Apolinario E."/>
            <person name="Schneider N."/>
            <person name="Marshall C.W."/>
            <person name="Sowers K.R."/>
        </authorList>
    </citation>
    <scope>NUCLEOTIDE SEQUENCE [LARGE SCALE GENOMIC DNA]</scope>
    <source>
        <strain evidence="11 12">DSM 12537</strain>
    </source>
</reference>
<comment type="function">
    <text evidence="9">Catalyzes the conversion of dihydroorotate to orotate.</text>
</comment>
<accession>A0ABS9EQ11</accession>
<dbReference type="RefSeq" id="WP_236098738.1">
    <property type="nucleotide sequence ID" value="NZ_JAKGUD010000003.1"/>
</dbReference>
<evidence type="ECO:0000256" key="1">
    <source>
        <dbReference type="ARBA" id="ARBA00004496"/>
    </source>
</evidence>
<dbReference type="InterPro" id="IPR024920">
    <property type="entry name" value="Dihydroorotate_DH_1"/>
</dbReference>
<dbReference type="NCBIfam" id="NF005574">
    <property type="entry name" value="PRK07259.1"/>
    <property type="match status" value="1"/>
</dbReference>
<keyword evidence="8 9" id="KW-0560">Oxidoreductase</keyword>
<evidence type="ECO:0000256" key="2">
    <source>
        <dbReference type="ARBA" id="ARBA00004725"/>
    </source>
</evidence>
<dbReference type="PANTHER" id="PTHR48109:SF1">
    <property type="entry name" value="DIHYDROOROTATE DEHYDROGENASE (FUMARATE)"/>
    <property type="match status" value="1"/>
</dbReference>
<evidence type="ECO:0000256" key="5">
    <source>
        <dbReference type="ARBA" id="ARBA00022630"/>
    </source>
</evidence>
<feature type="binding site" evidence="9">
    <location>
        <begin position="69"/>
        <end position="73"/>
    </location>
    <ligand>
        <name>substrate</name>
    </ligand>
</feature>
<dbReference type="EC" id="1.3.-.-" evidence="9"/>
<dbReference type="Pfam" id="PF01180">
    <property type="entry name" value="DHO_dh"/>
    <property type="match status" value="1"/>
</dbReference>
<dbReference type="InterPro" id="IPR005720">
    <property type="entry name" value="Dihydroorotate_DH_cat"/>
</dbReference>
<comment type="caution">
    <text evidence="9">Lacks conserved residue(s) required for the propagation of feature annotation.</text>
</comment>
<gene>
    <name evidence="9" type="primary">pyrD</name>
    <name evidence="11" type="ORF">L2W38_04015</name>
</gene>
<feature type="domain" description="Dihydroorotate dehydrogenase catalytic" evidence="10">
    <location>
        <begin position="4"/>
        <end position="287"/>
    </location>
</feature>
<comment type="pathway">
    <text evidence="2 9">Pyrimidine metabolism; UMP biosynthesis via de novo pathway.</text>
</comment>
<comment type="catalytic activity">
    <reaction evidence="9">
        <text>(S)-dihydroorotate + A = orotate + AH2</text>
        <dbReference type="Rhea" id="RHEA:18073"/>
        <dbReference type="ChEBI" id="CHEBI:13193"/>
        <dbReference type="ChEBI" id="CHEBI:17499"/>
        <dbReference type="ChEBI" id="CHEBI:30839"/>
        <dbReference type="ChEBI" id="CHEBI:30864"/>
    </reaction>
</comment>
<dbReference type="InterPro" id="IPR033888">
    <property type="entry name" value="DHOD_1B"/>
</dbReference>
<proteinExistence type="inferred from homology"/>
<dbReference type="InterPro" id="IPR012135">
    <property type="entry name" value="Dihydroorotate_DH_1_2"/>
</dbReference>
<keyword evidence="5 9" id="KW-0285">Flavoprotein</keyword>